<keyword evidence="3 12" id="KW-0808">Transferase</keyword>
<sequence>MNPLIPVILSGGAGTRLWPLSRRSHPKPFLQLPDGETLLQKTVERALALPDVTRFITVTNREYYFQTRDVYAQVAGAAAREPFYLLEPVGRNTAPAIAAAALQAEAMAGPEAILLVLPADHLVQDQDAFAAAVTRARRLAEEGYLVTFGITPAWPESGYGYIEGGEALTRDGETLGFAVQRFVEKPDTATATAFLAQGGYTWNSGMFCFRADTFLSAVASVQPQLDADIRAAWTDGRCEADFRELAPTFAEVVDISVDYAVMEHADRVAVVPGDFGWSDIGSWTSFGALLAADSSGNQVLGESVLEDAQNCIVHSADRLTALLGVEELIVVDTPDALLIARKDRDQDVKRIVAELKRRGHQTHNLHRTVHRPWGTYTVLEEGSRFKIKRILVKPGAALSLQMHHHRSEHWIVVSGTAKIVNGTEDRLVHTNESTYIPAGTPHRLLNPGVIDLVMIEVQSGEYLGEDDIVRFDDRYGRVVS</sequence>
<dbReference type="GO" id="GO:0004475">
    <property type="term" value="F:mannose-1-phosphate guanylyltransferase (GTP) activity"/>
    <property type="evidence" value="ECO:0007669"/>
    <property type="project" value="UniProtKB-EC"/>
</dbReference>
<dbReference type="FunFam" id="2.60.120.10:FF:000032">
    <property type="entry name" value="Mannose-1-phosphate guanylyltransferase/mannose-6-phosphate isomerase"/>
    <property type="match status" value="1"/>
</dbReference>
<evidence type="ECO:0000256" key="7">
    <source>
        <dbReference type="ARBA" id="ARBA00047343"/>
    </source>
</evidence>
<dbReference type="GO" id="GO:0009298">
    <property type="term" value="P:GDP-mannose biosynthetic process"/>
    <property type="evidence" value="ECO:0007669"/>
    <property type="project" value="TreeGrafter"/>
</dbReference>
<gene>
    <name evidence="12" type="ORF">H2515_10185</name>
</gene>
<evidence type="ECO:0000256" key="4">
    <source>
        <dbReference type="ARBA" id="ARBA00022695"/>
    </source>
</evidence>
<dbReference type="InterPro" id="IPR054566">
    <property type="entry name" value="ManC/GMP-like_b-helix"/>
</dbReference>
<dbReference type="EC" id="2.7.7.13" evidence="2"/>
<feature type="domain" description="MannoseP isomerase/GMP-like beta-helix" evidence="11">
    <location>
        <begin position="301"/>
        <end position="355"/>
    </location>
</feature>
<keyword evidence="4 12" id="KW-0548">Nucleotidyltransferase</keyword>
<comment type="catalytic activity">
    <reaction evidence="7">
        <text>alpha-D-mannose 1-phosphate + GTP + H(+) = GDP-alpha-D-mannose + diphosphate</text>
        <dbReference type="Rhea" id="RHEA:15229"/>
        <dbReference type="ChEBI" id="CHEBI:15378"/>
        <dbReference type="ChEBI" id="CHEBI:33019"/>
        <dbReference type="ChEBI" id="CHEBI:37565"/>
        <dbReference type="ChEBI" id="CHEBI:57527"/>
        <dbReference type="ChEBI" id="CHEBI:58409"/>
        <dbReference type="EC" id="2.7.7.13"/>
    </reaction>
</comment>
<dbReference type="InterPro" id="IPR005835">
    <property type="entry name" value="NTP_transferase_dom"/>
</dbReference>
<dbReference type="SUPFAM" id="SSF51182">
    <property type="entry name" value="RmlC-like cupins"/>
    <property type="match status" value="1"/>
</dbReference>
<dbReference type="RefSeq" id="WP_198660026.1">
    <property type="nucleotide sequence ID" value="NZ_CP059488.1"/>
</dbReference>
<dbReference type="InterPro" id="IPR051161">
    <property type="entry name" value="Mannose-6P_isomerase_type2"/>
</dbReference>
<dbReference type="InterPro" id="IPR014710">
    <property type="entry name" value="RmlC-like_jellyroll"/>
</dbReference>
<evidence type="ECO:0000313" key="12">
    <source>
        <dbReference type="EMBL" id="QQD71807.1"/>
    </source>
</evidence>
<dbReference type="PANTHER" id="PTHR46390:SF1">
    <property type="entry name" value="MANNOSE-1-PHOSPHATE GUANYLYLTRANSFERASE"/>
    <property type="match status" value="1"/>
</dbReference>
<dbReference type="Pfam" id="PF00483">
    <property type="entry name" value="NTP_transferase"/>
    <property type="match status" value="1"/>
</dbReference>
<reference evidence="12 13" key="1">
    <citation type="submission" date="2020-07" db="EMBL/GenBank/DDBJ databases">
        <title>Complete genome sequence analysis of Acidithiobacillus ferrivorans XJFY6S-08 reveals extreme environmental adaptation to alpine acid mine drainage.</title>
        <authorList>
            <person name="Yan L."/>
            <person name="Ni Y."/>
        </authorList>
    </citation>
    <scope>NUCLEOTIDE SEQUENCE [LARGE SCALE GENOMIC DNA]</scope>
    <source>
        <strain evidence="12 13">XJFY6S-08</strain>
    </source>
</reference>
<name>A0A7T4WBY5_9PROT</name>
<evidence type="ECO:0000256" key="5">
    <source>
        <dbReference type="ARBA" id="ARBA00022741"/>
    </source>
</evidence>
<evidence type="ECO:0000256" key="2">
    <source>
        <dbReference type="ARBA" id="ARBA00012387"/>
    </source>
</evidence>
<evidence type="ECO:0000256" key="6">
    <source>
        <dbReference type="ARBA" id="ARBA00023134"/>
    </source>
</evidence>
<dbReference type="CDD" id="cd02213">
    <property type="entry name" value="cupin_PMI_typeII_C"/>
    <property type="match status" value="1"/>
</dbReference>
<dbReference type="GO" id="GO:0000271">
    <property type="term" value="P:polysaccharide biosynthetic process"/>
    <property type="evidence" value="ECO:0007669"/>
    <property type="project" value="InterPro"/>
</dbReference>
<comment type="similarity">
    <text evidence="1 8">Belongs to the mannose-6-phosphate isomerase type 2 family.</text>
</comment>
<dbReference type="GO" id="GO:0005525">
    <property type="term" value="F:GTP binding"/>
    <property type="evidence" value="ECO:0007669"/>
    <property type="project" value="UniProtKB-KW"/>
</dbReference>
<dbReference type="Pfam" id="PF01050">
    <property type="entry name" value="MannoseP_isomer"/>
    <property type="match status" value="1"/>
</dbReference>
<dbReference type="Proteomes" id="UP000595420">
    <property type="component" value="Chromosome"/>
</dbReference>
<dbReference type="FunFam" id="3.90.550.10:FF:000046">
    <property type="entry name" value="Mannose-1-phosphate guanylyltransferase (GDP)"/>
    <property type="match status" value="1"/>
</dbReference>
<organism evidence="12 13">
    <name type="scientific">Acidithiobacillus ferrivorans</name>
    <dbReference type="NCBI Taxonomy" id="160808"/>
    <lineage>
        <taxon>Bacteria</taxon>
        <taxon>Pseudomonadati</taxon>
        <taxon>Pseudomonadota</taxon>
        <taxon>Acidithiobacillia</taxon>
        <taxon>Acidithiobacillales</taxon>
        <taxon>Acidithiobacillaceae</taxon>
        <taxon>Acidithiobacillus</taxon>
    </lineage>
</organism>
<evidence type="ECO:0000259" key="10">
    <source>
        <dbReference type="Pfam" id="PF01050"/>
    </source>
</evidence>
<dbReference type="InterPro" id="IPR011051">
    <property type="entry name" value="RmlC_Cupin_sf"/>
</dbReference>
<dbReference type="Gene3D" id="3.90.550.10">
    <property type="entry name" value="Spore Coat Polysaccharide Biosynthesis Protein SpsA, Chain A"/>
    <property type="match status" value="1"/>
</dbReference>
<protein>
    <recommendedName>
        <fullName evidence="2">mannose-1-phosphate guanylyltransferase</fullName>
        <ecNumber evidence="2">2.7.7.13</ecNumber>
    </recommendedName>
</protein>
<dbReference type="InterPro" id="IPR006375">
    <property type="entry name" value="Man1P_GuaTrfase/Man6P_Isoase"/>
</dbReference>
<keyword evidence="12" id="KW-0413">Isomerase</keyword>
<feature type="domain" description="Mannose-6-phosphate isomerase type II C-terminal" evidence="10">
    <location>
        <begin position="360"/>
        <end position="473"/>
    </location>
</feature>
<evidence type="ECO:0000259" key="9">
    <source>
        <dbReference type="Pfam" id="PF00483"/>
    </source>
</evidence>
<dbReference type="Pfam" id="PF22640">
    <property type="entry name" value="ManC_GMP_beta-helix"/>
    <property type="match status" value="1"/>
</dbReference>
<dbReference type="InterPro" id="IPR049577">
    <property type="entry name" value="GMPP_N"/>
</dbReference>
<keyword evidence="5" id="KW-0547">Nucleotide-binding</keyword>
<dbReference type="Gene3D" id="2.60.120.10">
    <property type="entry name" value="Jelly Rolls"/>
    <property type="match status" value="1"/>
</dbReference>
<evidence type="ECO:0000256" key="8">
    <source>
        <dbReference type="RuleBase" id="RU004190"/>
    </source>
</evidence>
<evidence type="ECO:0000256" key="1">
    <source>
        <dbReference type="ARBA" id="ARBA00006115"/>
    </source>
</evidence>
<dbReference type="PANTHER" id="PTHR46390">
    <property type="entry name" value="MANNOSE-1-PHOSPHATE GUANYLYLTRANSFERASE"/>
    <property type="match status" value="1"/>
</dbReference>
<dbReference type="SUPFAM" id="SSF53448">
    <property type="entry name" value="Nucleotide-diphospho-sugar transferases"/>
    <property type="match status" value="1"/>
</dbReference>
<dbReference type="AlphaFoldDB" id="A0A7T4WBY5"/>
<dbReference type="EMBL" id="CP059488">
    <property type="protein sequence ID" value="QQD71807.1"/>
    <property type="molecule type" value="Genomic_DNA"/>
</dbReference>
<dbReference type="NCBIfam" id="TIGR01479">
    <property type="entry name" value="GMP_PMI"/>
    <property type="match status" value="1"/>
</dbReference>
<accession>A0A7T4WBY5</accession>
<dbReference type="GO" id="GO:0016853">
    <property type="term" value="F:isomerase activity"/>
    <property type="evidence" value="ECO:0007669"/>
    <property type="project" value="UniProtKB-KW"/>
</dbReference>
<dbReference type="InterPro" id="IPR001538">
    <property type="entry name" value="Man6P_isomerase-2_C"/>
</dbReference>
<keyword evidence="6" id="KW-0342">GTP-binding</keyword>
<evidence type="ECO:0000259" key="11">
    <source>
        <dbReference type="Pfam" id="PF22640"/>
    </source>
</evidence>
<proteinExistence type="inferred from homology"/>
<dbReference type="InterPro" id="IPR029044">
    <property type="entry name" value="Nucleotide-diphossugar_trans"/>
</dbReference>
<evidence type="ECO:0000256" key="3">
    <source>
        <dbReference type="ARBA" id="ARBA00022679"/>
    </source>
</evidence>
<dbReference type="CDD" id="cd02509">
    <property type="entry name" value="GDP-M1P_Guanylyltransferase"/>
    <property type="match status" value="1"/>
</dbReference>
<feature type="domain" description="Nucleotidyl transferase" evidence="9">
    <location>
        <begin position="6"/>
        <end position="287"/>
    </location>
</feature>
<evidence type="ECO:0000313" key="13">
    <source>
        <dbReference type="Proteomes" id="UP000595420"/>
    </source>
</evidence>